<dbReference type="SUPFAM" id="SSF55048">
    <property type="entry name" value="Probable ACP-binding domain of malonyl-CoA ACP transacylase"/>
    <property type="match status" value="1"/>
</dbReference>
<evidence type="ECO:0000313" key="6">
    <source>
        <dbReference type="EMBL" id="MBK3494741.1"/>
    </source>
</evidence>
<gene>
    <name evidence="6" type="primary">fabD</name>
    <name evidence="6" type="ORF">JFL43_07700</name>
</gene>
<dbReference type="InterPro" id="IPR016036">
    <property type="entry name" value="Malonyl_transacylase_ACP-bd"/>
</dbReference>
<comment type="catalytic activity">
    <reaction evidence="4">
        <text>holo-[ACP] + malonyl-CoA = malonyl-[ACP] + CoA</text>
        <dbReference type="Rhea" id="RHEA:41792"/>
        <dbReference type="Rhea" id="RHEA-COMP:9623"/>
        <dbReference type="Rhea" id="RHEA-COMP:9685"/>
        <dbReference type="ChEBI" id="CHEBI:57287"/>
        <dbReference type="ChEBI" id="CHEBI:57384"/>
        <dbReference type="ChEBI" id="CHEBI:64479"/>
        <dbReference type="ChEBI" id="CHEBI:78449"/>
        <dbReference type="EC" id="2.3.1.39"/>
    </reaction>
</comment>
<dbReference type="InterPro" id="IPR016035">
    <property type="entry name" value="Acyl_Trfase/lysoPLipase"/>
</dbReference>
<evidence type="ECO:0000259" key="5">
    <source>
        <dbReference type="SMART" id="SM00827"/>
    </source>
</evidence>
<dbReference type="SUPFAM" id="SSF52151">
    <property type="entry name" value="FabD/lysophospholipase-like"/>
    <property type="match status" value="1"/>
</dbReference>
<dbReference type="GO" id="GO:0004314">
    <property type="term" value="F:[acyl-carrier-protein] S-malonyltransferase activity"/>
    <property type="evidence" value="ECO:0007669"/>
    <property type="project" value="UniProtKB-EC"/>
</dbReference>
<comment type="caution">
    <text evidence="6">The sequence shown here is derived from an EMBL/GenBank/DDBJ whole genome shotgun (WGS) entry which is preliminary data.</text>
</comment>
<evidence type="ECO:0000256" key="3">
    <source>
        <dbReference type="ARBA" id="ARBA00023315"/>
    </source>
</evidence>
<dbReference type="SMART" id="SM00827">
    <property type="entry name" value="PKS_AT"/>
    <property type="match status" value="1"/>
</dbReference>
<feature type="domain" description="Malonyl-CoA:ACP transacylase (MAT)" evidence="5">
    <location>
        <begin position="7"/>
        <end position="335"/>
    </location>
</feature>
<keyword evidence="7" id="KW-1185">Reference proteome</keyword>
<dbReference type="InterPro" id="IPR004410">
    <property type="entry name" value="Malonyl_CoA-ACP_transAc_FabD"/>
</dbReference>
<dbReference type="InterPro" id="IPR050858">
    <property type="entry name" value="Mal-CoA-ACP_Trans/PKS_FabD"/>
</dbReference>
<dbReference type="InterPro" id="IPR001227">
    <property type="entry name" value="Ac_transferase_dom_sf"/>
</dbReference>
<evidence type="ECO:0000256" key="1">
    <source>
        <dbReference type="ARBA" id="ARBA00013258"/>
    </source>
</evidence>
<keyword evidence="3 6" id="KW-0012">Acyltransferase</keyword>
<evidence type="ECO:0000256" key="2">
    <source>
        <dbReference type="ARBA" id="ARBA00022679"/>
    </source>
</evidence>
<dbReference type="Gene3D" id="3.30.70.250">
    <property type="entry name" value="Malonyl-CoA ACP transacylase, ACP-binding"/>
    <property type="match status" value="1"/>
</dbReference>
<keyword evidence="2 6" id="KW-0808">Transferase</keyword>
<dbReference type="NCBIfam" id="TIGR00128">
    <property type="entry name" value="fabD"/>
    <property type="match status" value="1"/>
</dbReference>
<dbReference type="EC" id="2.3.1.39" evidence="1"/>
<dbReference type="InterPro" id="IPR014043">
    <property type="entry name" value="Acyl_transferase_dom"/>
</dbReference>
<accession>A0ABS1H5S6</accession>
<name>A0ABS1H5S6_9BACL</name>
<protein>
    <recommendedName>
        <fullName evidence="1">[acyl-carrier-protein] S-malonyltransferase</fullName>
        <ecNumber evidence="1">2.3.1.39</ecNumber>
    </recommendedName>
</protein>
<evidence type="ECO:0000313" key="7">
    <source>
        <dbReference type="Proteomes" id="UP000618943"/>
    </source>
</evidence>
<reference evidence="6 7" key="1">
    <citation type="submission" date="2020-12" db="EMBL/GenBank/DDBJ databases">
        <title>YIM B01967 draft genome.</title>
        <authorList>
            <person name="Yan X."/>
        </authorList>
    </citation>
    <scope>NUCLEOTIDE SEQUENCE [LARGE SCALE GENOMIC DNA]</scope>
    <source>
        <strain evidence="6 7">YIM B01967</strain>
    </source>
</reference>
<dbReference type="EMBL" id="JAEOAH010000006">
    <property type="protein sequence ID" value="MBK3494741.1"/>
    <property type="molecule type" value="Genomic_DNA"/>
</dbReference>
<dbReference type="Gene3D" id="3.40.366.10">
    <property type="entry name" value="Malonyl-Coenzyme A Acyl Carrier Protein, domain 2"/>
    <property type="match status" value="1"/>
</dbReference>
<proteinExistence type="predicted"/>
<dbReference type="PANTHER" id="PTHR42681:SF1">
    <property type="entry name" value="MALONYL-COA-ACYL CARRIER PROTEIN TRANSACYLASE, MITOCHONDRIAL"/>
    <property type="match status" value="1"/>
</dbReference>
<dbReference type="PANTHER" id="PTHR42681">
    <property type="entry name" value="MALONYL-COA-ACYL CARRIER PROTEIN TRANSACYLASE, MITOCHONDRIAL"/>
    <property type="match status" value="1"/>
</dbReference>
<sequence>MGKKIFLFPGQASQYIGMTKDLCNEFSVARQTMEEANDALSMDLSNLCFSGDIQELTKTENAQPAILAASVASYRVYMEEIGQPADFAAGHSLGEISALVCAGAMNYTEALKLVRQRGRYMQEAVALGDGAMAAVTNMEIADVEKLCLDLSSPGNTVVISNYNSPKQVVISGHKKAVQQAEEALLKIGAHVTYLKVSAPFHSPLMKPAAEKLQKDLRSMTFDNMTMTIISNAFAQPYKGPEEITDLLTRQITYPVQWEASIRYLKARGVDFAFEMGPGAVLNRLMKNIEPAITVYPFGLPEEVRQVKGEMAVSANPMTLISRSLGMAVSTQNHNWDEEAYKAGVVTPYKQIEAIQQKFEQSETAPQKEDLEEVLRLLVVIMETKQTSPAEQKERIEQILEESGLTEIFPHADDLIQNKVLS</sequence>
<evidence type="ECO:0000256" key="4">
    <source>
        <dbReference type="ARBA" id="ARBA00048462"/>
    </source>
</evidence>
<dbReference type="RefSeq" id="WP_200748542.1">
    <property type="nucleotide sequence ID" value="NZ_JAEOAH010000006.1"/>
</dbReference>
<organism evidence="6 7">
    <name type="scientific">Viridibacillus soli</name>
    <dbReference type="NCBI Taxonomy" id="2798301"/>
    <lineage>
        <taxon>Bacteria</taxon>
        <taxon>Bacillati</taxon>
        <taxon>Bacillota</taxon>
        <taxon>Bacilli</taxon>
        <taxon>Bacillales</taxon>
        <taxon>Caryophanaceae</taxon>
        <taxon>Viridibacillus</taxon>
    </lineage>
</organism>
<dbReference type="Proteomes" id="UP000618943">
    <property type="component" value="Unassembled WGS sequence"/>
</dbReference>
<dbReference type="Pfam" id="PF00698">
    <property type="entry name" value="Acyl_transf_1"/>
    <property type="match status" value="1"/>
</dbReference>